<dbReference type="EMBL" id="JAVHJO010000010">
    <property type="protein sequence ID" value="KAK6535236.1"/>
    <property type="molecule type" value="Genomic_DNA"/>
</dbReference>
<feature type="transmembrane region" description="Helical" evidence="7">
    <location>
        <begin position="405"/>
        <end position="425"/>
    </location>
</feature>
<name>A0AAV9X5W1_9PEZI</name>
<keyword evidence="5 7" id="KW-0472">Membrane</keyword>
<dbReference type="Pfam" id="PF07690">
    <property type="entry name" value="MFS_1"/>
    <property type="match status" value="1"/>
</dbReference>
<comment type="caution">
    <text evidence="9">The sequence shown here is derived from an EMBL/GenBank/DDBJ whole genome shotgun (WGS) entry which is preliminary data.</text>
</comment>
<evidence type="ECO:0000256" key="7">
    <source>
        <dbReference type="SAM" id="Phobius"/>
    </source>
</evidence>
<keyword evidence="3 7" id="KW-0812">Transmembrane</keyword>
<feature type="transmembrane region" description="Helical" evidence="7">
    <location>
        <begin position="134"/>
        <end position="159"/>
    </location>
</feature>
<accession>A0AAV9X5W1</accession>
<organism evidence="9 10">
    <name type="scientific">Orbilia ellipsospora</name>
    <dbReference type="NCBI Taxonomy" id="2528407"/>
    <lineage>
        <taxon>Eukaryota</taxon>
        <taxon>Fungi</taxon>
        <taxon>Dikarya</taxon>
        <taxon>Ascomycota</taxon>
        <taxon>Pezizomycotina</taxon>
        <taxon>Orbiliomycetes</taxon>
        <taxon>Orbiliales</taxon>
        <taxon>Orbiliaceae</taxon>
        <taxon>Orbilia</taxon>
    </lineage>
</organism>
<dbReference type="PANTHER" id="PTHR23502">
    <property type="entry name" value="MAJOR FACILITATOR SUPERFAMILY"/>
    <property type="match status" value="1"/>
</dbReference>
<comment type="subcellular location">
    <subcellularLocation>
        <location evidence="1">Membrane</location>
        <topology evidence="1">Multi-pass membrane protein</topology>
    </subcellularLocation>
</comment>
<protein>
    <recommendedName>
        <fullName evidence="8">Major facilitator superfamily (MFS) profile domain-containing protein</fullName>
    </recommendedName>
</protein>
<dbReference type="PROSITE" id="PS50850">
    <property type="entry name" value="MFS"/>
    <property type="match status" value="1"/>
</dbReference>
<dbReference type="InterPro" id="IPR011701">
    <property type="entry name" value="MFS"/>
</dbReference>
<feature type="region of interest" description="Disordered" evidence="6">
    <location>
        <begin position="81"/>
        <end position="100"/>
    </location>
</feature>
<feature type="transmembrane region" description="Helical" evidence="7">
    <location>
        <begin position="171"/>
        <end position="191"/>
    </location>
</feature>
<dbReference type="InterPro" id="IPR020846">
    <property type="entry name" value="MFS_dom"/>
</dbReference>
<evidence type="ECO:0000259" key="8">
    <source>
        <dbReference type="PROSITE" id="PS50850"/>
    </source>
</evidence>
<feature type="transmembrane region" description="Helical" evidence="7">
    <location>
        <begin position="259"/>
        <end position="282"/>
    </location>
</feature>
<dbReference type="AlphaFoldDB" id="A0AAV9X5W1"/>
<evidence type="ECO:0000256" key="3">
    <source>
        <dbReference type="ARBA" id="ARBA00022692"/>
    </source>
</evidence>
<feature type="transmembrane region" description="Helical" evidence="7">
    <location>
        <begin position="232"/>
        <end position="252"/>
    </location>
</feature>
<sequence>MNEVDVEVVKSEEDARRHHQQRLEREAAALEKESFEDSNGAGVSRIATAQDVESGLNAERTRTLMSRTRTAQSVHANTIAADPTRTRSRREKLPPFGSGKDYPPALPDIEKYVVDFEGFDDPMHPQNWTLKKKYLLSALLAATSAFCVWGSSIFSPAILAVAAEFNVSAEVGTLGVSLYVLGFATGPLIWAPLSELYGRRLPIIIANFGFAIFQVAVGSAKDLQTVIICRFFGGLFAACPLAVVGGAFADIWDNAHRGYAINIFALTVSAPALLAPVVGAYIVNSHLGWRWTEYITAIIGFVLLGLNVLFLKETYAPVVLVEKARTLRRLTKNWGIHAKQEQIEVDLKELIEKNLSRPLKLLFTEPIVFFVSLYVAFIYGMLYLMLTAYPIVFARYHHIRGGNSALPYIGLIIGQLLGGLIVYLYEPRYIRALKANRGIPIPENRLPPAMLGSIIFPIGLFWFAWTGNYANIHWIVPTLSGIFIGAGIFLIFLQCLNYIIDAYLMFAASAIAANAFLRSIFGAVFPLFATYMFNALHVNWAGTLLALVSIVLLPCPFIFYKYGKALRKKSKYAPTFGDNDD</sequence>
<feature type="transmembrane region" description="Helical" evidence="7">
    <location>
        <begin position="446"/>
        <end position="465"/>
    </location>
</feature>
<gene>
    <name evidence="9" type="ORF">TWF694_001703</name>
</gene>
<keyword evidence="2" id="KW-0813">Transport</keyword>
<evidence type="ECO:0000256" key="4">
    <source>
        <dbReference type="ARBA" id="ARBA00022989"/>
    </source>
</evidence>
<evidence type="ECO:0000313" key="9">
    <source>
        <dbReference type="EMBL" id="KAK6535236.1"/>
    </source>
</evidence>
<feature type="compositionally biased region" description="Basic and acidic residues" evidence="6">
    <location>
        <begin position="7"/>
        <end position="23"/>
    </location>
</feature>
<keyword evidence="10" id="KW-1185">Reference proteome</keyword>
<evidence type="ECO:0000256" key="1">
    <source>
        <dbReference type="ARBA" id="ARBA00004141"/>
    </source>
</evidence>
<evidence type="ECO:0000313" key="10">
    <source>
        <dbReference type="Proteomes" id="UP001365542"/>
    </source>
</evidence>
<evidence type="ECO:0000256" key="6">
    <source>
        <dbReference type="SAM" id="MobiDB-lite"/>
    </source>
</evidence>
<dbReference type="PANTHER" id="PTHR23502:SF31">
    <property type="entry name" value="POLYAMINE TRANSPORTER 1"/>
    <property type="match status" value="1"/>
</dbReference>
<feature type="transmembrane region" description="Helical" evidence="7">
    <location>
        <begin position="367"/>
        <end position="393"/>
    </location>
</feature>
<evidence type="ECO:0000256" key="2">
    <source>
        <dbReference type="ARBA" id="ARBA00022448"/>
    </source>
</evidence>
<dbReference type="FunFam" id="1.20.1250.20:FF:000011">
    <property type="entry name" value="MFS multidrug transporter, putative"/>
    <property type="match status" value="1"/>
</dbReference>
<dbReference type="GO" id="GO:0005886">
    <property type="term" value="C:plasma membrane"/>
    <property type="evidence" value="ECO:0007669"/>
    <property type="project" value="TreeGrafter"/>
</dbReference>
<feature type="transmembrane region" description="Helical" evidence="7">
    <location>
        <begin position="471"/>
        <end position="492"/>
    </location>
</feature>
<feature type="transmembrane region" description="Helical" evidence="7">
    <location>
        <begin position="203"/>
        <end position="220"/>
    </location>
</feature>
<feature type="region of interest" description="Disordered" evidence="6">
    <location>
        <begin position="1"/>
        <end position="23"/>
    </location>
</feature>
<dbReference type="GO" id="GO:0022857">
    <property type="term" value="F:transmembrane transporter activity"/>
    <property type="evidence" value="ECO:0007669"/>
    <property type="project" value="InterPro"/>
</dbReference>
<feature type="transmembrane region" description="Helical" evidence="7">
    <location>
        <begin position="504"/>
        <end position="528"/>
    </location>
</feature>
<feature type="transmembrane region" description="Helical" evidence="7">
    <location>
        <begin position="540"/>
        <end position="560"/>
    </location>
</feature>
<dbReference type="InterPro" id="IPR036259">
    <property type="entry name" value="MFS_trans_sf"/>
</dbReference>
<dbReference type="Gene3D" id="1.20.1250.20">
    <property type="entry name" value="MFS general substrate transporter like domains"/>
    <property type="match status" value="1"/>
</dbReference>
<proteinExistence type="predicted"/>
<feature type="transmembrane region" description="Helical" evidence="7">
    <location>
        <begin position="294"/>
        <end position="311"/>
    </location>
</feature>
<dbReference type="Proteomes" id="UP001365542">
    <property type="component" value="Unassembled WGS sequence"/>
</dbReference>
<dbReference type="SUPFAM" id="SSF103473">
    <property type="entry name" value="MFS general substrate transporter"/>
    <property type="match status" value="1"/>
</dbReference>
<dbReference type="CDD" id="cd17323">
    <property type="entry name" value="MFS_Tpo1_MDR_like"/>
    <property type="match status" value="1"/>
</dbReference>
<evidence type="ECO:0000256" key="5">
    <source>
        <dbReference type="ARBA" id="ARBA00023136"/>
    </source>
</evidence>
<feature type="domain" description="Major facilitator superfamily (MFS) profile" evidence="8">
    <location>
        <begin position="136"/>
        <end position="566"/>
    </location>
</feature>
<keyword evidence="4 7" id="KW-1133">Transmembrane helix</keyword>
<reference evidence="9 10" key="1">
    <citation type="submission" date="2019-10" db="EMBL/GenBank/DDBJ databases">
        <authorList>
            <person name="Palmer J.M."/>
        </authorList>
    </citation>
    <scope>NUCLEOTIDE SEQUENCE [LARGE SCALE GENOMIC DNA]</scope>
    <source>
        <strain evidence="9 10">TWF694</strain>
    </source>
</reference>